<protein>
    <submittedName>
        <fullName evidence="2">Uncharacterized protein</fullName>
    </submittedName>
</protein>
<gene>
    <name evidence="2" type="ORF">CCHLO57077_00007549</name>
</gene>
<dbReference type="Proteomes" id="UP001160390">
    <property type="component" value="Unassembled WGS sequence"/>
</dbReference>
<comment type="caution">
    <text evidence="2">The sequence shown here is derived from an EMBL/GenBank/DDBJ whole genome shotgun (WGS) entry which is preliminary data.</text>
</comment>
<keyword evidence="3" id="KW-1185">Reference proteome</keyword>
<dbReference type="AlphaFoldDB" id="A0AA35MD27"/>
<dbReference type="EMBL" id="CABFNP030001261">
    <property type="protein sequence ID" value="CAI6094928.1"/>
    <property type="molecule type" value="Genomic_DNA"/>
</dbReference>
<feature type="region of interest" description="Disordered" evidence="1">
    <location>
        <begin position="51"/>
        <end position="93"/>
    </location>
</feature>
<reference evidence="2" key="1">
    <citation type="submission" date="2023-01" db="EMBL/GenBank/DDBJ databases">
        <authorList>
            <person name="Piombo E."/>
        </authorList>
    </citation>
    <scope>NUCLEOTIDE SEQUENCE</scope>
</reference>
<evidence type="ECO:0000313" key="2">
    <source>
        <dbReference type="EMBL" id="CAI6094928.1"/>
    </source>
</evidence>
<proteinExistence type="predicted"/>
<organism evidence="2 3">
    <name type="scientific">Clonostachys chloroleuca</name>
    <dbReference type="NCBI Taxonomy" id="1926264"/>
    <lineage>
        <taxon>Eukaryota</taxon>
        <taxon>Fungi</taxon>
        <taxon>Dikarya</taxon>
        <taxon>Ascomycota</taxon>
        <taxon>Pezizomycotina</taxon>
        <taxon>Sordariomycetes</taxon>
        <taxon>Hypocreomycetidae</taxon>
        <taxon>Hypocreales</taxon>
        <taxon>Bionectriaceae</taxon>
        <taxon>Clonostachys</taxon>
    </lineage>
</organism>
<sequence length="125" mass="13807">MSSEFDRDMYFFQYFHGDDQEPFDFNEYCNGGDFMIDRALDAQTLDHPAANASNELFDPGASEGALEPNQAALHEGQSAMLPGSNQSESDLGSTSAISIKNRCFVPCWAVHISDPSVNRRTSTDM</sequence>
<accession>A0AA35MD27</accession>
<feature type="compositionally biased region" description="Polar residues" evidence="1">
    <location>
        <begin position="83"/>
        <end position="93"/>
    </location>
</feature>
<evidence type="ECO:0000313" key="3">
    <source>
        <dbReference type="Proteomes" id="UP001160390"/>
    </source>
</evidence>
<evidence type="ECO:0000256" key="1">
    <source>
        <dbReference type="SAM" id="MobiDB-lite"/>
    </source>
</evidence>
<name>A0AA35MD27_9HYPO</name>